<keyword evidence="3" id="KW-1185">Reference proteome</keyword>
<feature type="transmembrane region" description="Helical" evidence="1">
    <location>
        <begin position="269"/>
        <end position="287"/>
    </location>
</feature>
<name>A0A7Y7PRL7_9BACT</name>
<feature type="transmembrane region" description="Helical" evidence="1">
    <location>
        <begin position="201"/>
        <end position="219"/>
    </location>
</feature>
<dbReference type="EMBL" id="JABKAU010000029">
    <property type="protein sequence ID" value="NVO32417.1"/>
    <property type="molecule type" value="Genomic_DNA"/>
</dbReference>
<evidence type="ECO:0008006" key="4">
    <source>
        <dbReference type="Google" id="ProtNLM"/>
    </source>
</evidence>
<keyword evidence="1" id="KW-0812">Transmembrane</keyword>
<feature type="transmembrane region" description="Helical" evidence="1">
    <location>
        <begin position="302"/>
        <end position="320"/>
    </location>
</feature>
<keyword evidence="1" id="KW-0472">Membrane</keyword>
<gene>
    <name evidence="2" type="ORF">HW554_14475</name>
</gene>
<keyword evidence="1" id="KW-1133">Transmembrane helix</keyword>
<feature type="transmembrane region" description="Helical" evidence="1">
    <location>
        <begin position="136"/>
        <end position="152"/>
    </location>
</feature>
<feature type="transmembrane region" description="Helical" evidence="1">
    <location>
        <begin position="111"/>
        <end position="129"/>
    </location>
</feature>
<evidence type="ECO:0000256" key="1">
    <source>
        <dbReference type="SAM" id="Phobius"/>
    </source>
</evidence>
<accession>A0A7Y7PRL7</accession>
<feature type="transmembrane region" description="Helical" evidence="1">
    <location>
        <begin position="75"/>
        <end position="105"/>
    </location>
</feature>
<dbReference type="AlphaFoldDB" id="A0A7Y7PRL7"/>
<protein>
    <recommendedName>
        <fullName evidence="4">Glycosyltransferase RgtA/B/C/D-like domain-containing protein</fullName>
    </recommendedName>
</protein>
<dbReference type="RefSeq" id="WP_176909288.1">
    <property type="nucleotide sequence ID" value="NZ_JABKAU010000029.1"/>
</dbReference>
<organism evidence="2 3">
    <name type="scientific">Hymenobacter lapidiphilus</name>
    <dbReference type="NCBI Taxonomy" id="2608003"/>
    <lineage>
        <taxon>Bacteria</taxon>
        <taxon>Pseudomonadati</taxon>
        <taxon>Bacteroidota</taxon>
        <taxon>Cytophagia</taxon>
        <taxon>Cytophagales</taxon>
        <taxon>Hymenobacteraceae</taxon>
        <taxon>Hymenobacter</taxon>
    </lineage>
</organism>
<comment type="caution">
    <text evidence="2">The sequence shown here is derived from an EMBL/GenBank/DDBJ whole genome shotgun (WGS) entry which is preliminary data.</text>
</comment>
<feature type="transmembrane region" description="Helical" evidence="1">
    <location>
        <begin position="12"/>
        <end position="31"/>
    </location>
</feature>
<feature type="transmembrane region" description="Helical" evidence="1">
    <location>
        <begin position="164"/>
        <end position="189"/>
    </location>
</feature>
<evidence type="ECO:0000313" key="2">
    <source>
        <dbReference type="EMBL" id="NVO32417.1"/>
    </source>
</evidence>
<reference evidence="2 3" key="1">
    <citation type="submission" date="2020-05" db="EMBL/GenBank/DDBJ databases">
        <title>Hymenobacter terrestris sp. nov. and Hymenobacter lapidiphilus sp. nov., isolated from regoliths in Antarctica.</title>
        <authorList>
            <person name="Sedlacek I."/>
            <person name="Pantucek R."/>
            <person name="Zeman M."/>
            <person name="Holochova P."/>
            <person name="Kralova S."/>
            <person name="Stankova E."/>
            <person name="Sedo O."/>
            <person name="Micenkova L."/>
            <person name="Svec P."/>
            <person name="Gupta V."/>
            <person name="Sood U."/>
            <person name="Korpole U.S."/>
            <person name="Lal R."/>
        </authorList>
    </citation>
    <scope>NUCLEOTIDE SEQUENCE [LARGE SCALE GENOMIC DNA]</scope>
    <source>
        <strain evidence="2 3">P5342</strain>
    </source>
</reference>
<dbReference type="Proteomes" id="UP000565521">
    <property type="component" value="Unassembled WGS sequence"/>
</dbReference>
<sequence>MPLFLKKIPFSKISFFSISVLAFFASLLINLTVDGNNLNVDRWSAMDVSLAALLHGEYPYSAVDHLNGRSSNLPALLLIGLPGYLLGDVGFLQSLSFAFFIYILFQTLETYQARLIGLLLLTGSSAWLWEVVTKSDLMSNFILLLGFIVLWQKKNAGHITRRSFLVGGLAGFMFYTRLISFIPLTIFLFQDFVQLPLRKKMSFLAASLGVIVLLTLVVFKNCPSMAVFKENNPFTLQNRQLPLLVSAGTLLLPLFFSQKSIPLPTLMRRCIVLILLPVLLAFLSSWLKNGFHSIIHESAFDISYFNFVTPFVIYYLALAFEQQLAATAQVSPVPTQTLRFHRPA</sequence>
<evidence type="ECO:0000313" key="3">
    <source>
        <dbReference type="Proteomes" id="UP000565521"/>
    </source>
</evidence>
<proteinExistence type="predicted"/>